<dbReference type="EMBL" id="JBIAQY010000006">
    <property type="protein sequence ID" value="MFF3570067.1"/>
    <property type="molecule type" value="Genomic_DNA"/>
</dbReference>
<feature type="transmembrane region" description="Helical" evidence="2">
    <location>
        <begin position="96"/>
        <end position="115"/>
    </location>
</feature>
<dbReference type="Proteomes" id="UP001601992">
    <property type="component" value="Unassembled WGS sequence"/>
</dbReference>
<keyword evidence="2" id="KW-1133">Transmembrane helix</keyword>
<comment type="caution">
    <text evidence="3">The sequence shown here is derived from an EMBL/GenBank/DDBJ whole genome shotgun (WGS) entry which is preliminary data.</text>
</comment>
<gene>
    <name evidence="3" type="ORF">ACFYXQ_20010</name>
</gene>
<keyword evidence="2" id="KW-0812">Transmembrane</keyword>
<evidence type="ECO:0000313" key="4">
    <source>
        <dbReference type="Proteomes" id="UP001601992"/>
    </source>
</evidence>
<dbReference type="Pfam" id="PF06912">
    <property type="entry name" value="DUF1275"/>
    <property type="match status" value="1"/>
</dbReference>
<reference evidence="3 4" key="1">
    <citation type="submission" date="2024-10" db="EMBL/GenBank/DDBJ databases">
        <title>The Natural Products Discovery Center: Release of the First 8490 Sequenced Strains for Exploring Actinobacteria Biosynthetic Diversity.</title>
        <authorList>
            <person name="Kalkreuter E."/>
            <person name="Kautsar S.A."/>
            <person name="Yang D."/>
            <person name="Bader C.D."/>
            <person name="Teijaro C.N."/>
            <person name="Fluegel L."/>
            <person name="Davis C.M."/>
            <person name="Simpson J.R."/>
            <person name="Lauterbach L."/>
            <person name="Steele A.D."/>
            <person name="Gui C."/>
            <person name="Meng S."/>
            <person name="Li G."/>
            <person name="Viehrig K."/>
            <person name="Ye F."/>
            <person name="Su P."/>
            <person name="Kiefer A.F."/>
            <person name="Nichols A."/>
            <person name="Cepeda A.J."/>
            <person name="Yan W."/>
            <person name="Fan B."/>
            <person name="Jiang Y."/>
            <person name="Adhikari A."/>
            <person name="Zheng C.-J."/>
            <person name="Schuster L."/>
            <person name="Cowan T.M."/>
            <person name="Smanski M.J."/>
            <person name="Chevrette M.G."/>
            <person name="De Carvalho L.P.S."/>
            <person name="Shen B."/>
        </authorList>
    </citation>
    <scope>NUCLEOTIDE SEQUENCE [LARGE SCALE GENOMIC DNA]</scope>
    <source>
        <strain evidence="3 4">NPDC002593</strain>
    </source>
</reference>
<proteinExistence type="predicted"/>
<name>A0ABW6S1D1_9NOCA</name>
<keyword evidence="4" id="KW-1185">Reference proteome</keyword>
<keyword evidence="2" id="KW-0472">Membrane</keyword>
<feature type="transmembrane region" description="Helical" evidence="2">
    <location>
        <begin position="63"/>
        <end position="84"/>
    </location>
</feature>
<organism evidence="3 4">
    <name type="scientific">Nocardia jiangxiensis</name>
    <dbReference type="NCBI Taxonomy" id="282685"/>
    <lineage>
        <taxon>Bacteria</taxon>
        <taxon>Bacillati</taxon>
        <taxon>Actinomycetota</taxon>
        <taxon>Actinomycetes</taxon>
        <taxon>Mycobacteriales</taxon>
        <taxon>Nocardiaceae</taxon>
        <taxon>Nocardia</taxon>
    </lineage>
</organism>
<dbReference type="RefSeq" id="WP_083896476.1">
    <property type="nucleotide sequence ID" value="NZ_JBIAQY010000006.1"/>
</dbReference>
<sequence>MPRSGIGIAEAFRNRDIRLPLTLTMLAGFVGAAAFTHSTGYFATAMSGNAQRGILGWFTGAPSMAAGAMALTVMFLLGVITSSVLQHRRSARDAHIAMAVNTTGLIIASVIDLWLSPHNPLLGLVPVLFAAFGLGALNTAFSKNGEVSIPISYLTGSVVKLGQGIARHLHGSSRSEWAGYAIQYGSFLAGATIGGLASLAVSGSRMLYIATAGSVLVALFHYMSASNGPRTNPVQATVPTLLGTDRDHSHHDELASNTERPNQDPSPLDGLRSRDV</sequence>
<protein>
    <submittedName>
        <fullName evidence="3">YoaK family protein</fullName>
    </submittedName>
</protein>
<feature type="region of interest" description="Disordered" evidence="1">
    <location>
        <begin position="242"/>
        <end position="276"/>
    </location>
</feature>
<feature type="compositionally biased region" description="Basic and acidic residues" evidence="1">
    <location>
        <begin position="244"/>
        <end position="254"/>
    </location>
</feature>
<feature type="transmembrane region" description="Helical" evidence="2">
    <location>
        <begin position="121"/>
        <end position="141"/>
    </location>
</feature>
<feature type="transmembrane region" description="Helical" evidence="2">
    <location>
        <begin position="21"/>
        <end position="43"/>
    </location>
</feature>
<feature type="transmembrane region" description="Helical" evidence="2">
    <location>
        <begin position="177"/>
        <end position="200"/>
    </location>
</feature>
<dbReference type="InterPro" id="IPR010699">
    <property type="entry name" value="DUF1275"/>
</dbReference>
<dbReference type="PANTHER" id="PTHR37314:SF4">
    <property type="entry name" value="UPF0700 TRANSMEMBRANE PROTEIN YOAK"/>
    <property type="match status" value="1"/>
</dbReference>
<evidence type="ECO:0000313" key="3">
    <source>
        <dbReference type="EMBL" id="MFF3570067.1"/>
    </source>
</evidence>
<dbReference type="PANTHER" id="PTHR37314">
    <property type="entry name" value="SLR0142 PROTEIN"/>
    <property type="match status" value="1"/>
</dbReference>
<accession>A0ABW6S1D1</accession>
<evidence type="ECO:0000256" key="1">
    <source>
        <dbReference type="SAM" id="MobiDB-lite"/>
    </source>
</evidence>
<feature type="compositionally biased region" description="Polar residues" evidence="1">
    <location>
        <begin position="255"/>
        <end position="265"/>
    </location>
</feature>
<evidence type="ECO:0000256" key="2">
    <source>
        <dbReference type="SAM" id="Phobius"/>
    </source>
</evidence>